<comment type="caution">
    <text evidence="1">The sequence shown here is derived from an EMBL/GenBank/DDBJ whole genome shotgun (WGS) entry which is preliminary data.</text>
</comment>
<name>A0A8S2S9N7_9BILA</name>
<protein>
    <submittedName>
        <fullName evidence="1">Uncharacterized protein</fullName>
    </submittedName>
</protein>
<feature type="non-terminal residue" evidence="1">
    <location>
        <position position="41"/>
    </location>
</feature>
<sequence length="41" mass="4747">MNEAIQSGQTEISARNLFTYLQRLLQPIDDSSLTDMELEFK</sequence>
<evidence type="ECO:0000313" key="2">
    <source>
        <dbReference type="Proteomes" id="UP000676336"/>
    </source>
</evidence>
<reference evidence="1" key="1">
    <citation type="submission" date="2021-02" db="EMBL/GenBank/DDBJ databases">
        <authorList>
            <person name="Nowell W R."/>
        </authorList>
    </citation>
    <scope>NUCLEOTIDE SEQUENCE</scope>
</reference>
<dbReference type="AlphaFoldDB" id="A0A8S2S9N7"/>
<dbReference type="EMBL" id="CAJOBI010020718">
    <property type="protein sequence ID" value="CAF4214506.1"/>
    <property type="molecule type" value="Genomic_DNA"/>
</dbReference>
<gene>
    <name evidence="1" type="ORF">SMN809_LOCUS22465</name>
</gene>
<proteinExistence type="predicted"/>
<evidence type="ECO:0000313" key="1">
    <source>
        <dbReference type="EMBL" id="CAF4214506.1"/>
    </source>
</evidence>
<organism evidence="1 2">
    <name type="scientific">Rotaria magnacalcarata</name>
    <dbReference type="NCBI Taxonomy" id="392030"/>
    <lineage>
        <taxon>Eukaryota</taxon>
        <taxon>Metazoa</taxon>
        <taxon>Spiralia</taxon>
        <taxon>Gnathifera</taxon>
        <taxon>Rotifera</taxon>
        <taxon>Eurotatoria</taxon>
        <taxon>Bdelloidea</taxon>
        <taxon>Philodinida</taxon>
        <taxon>Philodinidae</taxon>
        <taxon>Rotaria</taxon>
    </lineage>
</organism>
<accession>A0A8S2S9N7</accession>
<dbReference type="Proteomes" id="UP000676336">
    <property type="component" value="Unassembled WGS sequence"/>
</dbReference>